<accession>A0A0J8R952</accession>
<organism evidence="1 2">
    <name type="scientific">Coccidioides immitis RMSCC 3703</name>
    <dbReference type="NCBI Taxonomy" id="454286"/>
    <lineage>
        <taxon>Eukaryota</taxon>
        <taxon>Fungi</taxon>
        <taxon>Dikarya</taxon>
        <taxon>Ascomycota</taxon>
        <taxon>Pezizomycotina</taxon>
        <taxon>Eurotiomycetes</taxon>
        <taxon>Eurotiomycetidae</taxon>
        <taxon>Onygenales</taxon>
        <taxon>Onygenaceae</taxon>
        <taxon>Coccidioides</taxon>
    </lineage>
</organism>
<sequence length="216" mass="24810">METNPDRAKPLRGSQELSFGAFVPRSRRRSRNRQTPQAASFCARSVNAASNRIDASREGMCNLWNQGRQPNHRCSLVWTVPGTARWDREPRRRHLLWSCGSRWGRKKSQSAQPLELTKRLHRSCLSAVGQRVAPPCRDRPMRLWRALSLKGELTWNVLWGNERPPDSRPRPEKVFASCLTCNRAMPKYNLVSTSMYGLKGLEGMGECLDRRSLFAY</sequence>
<dbReference type="Proteomes" id="UP000054559">
    <property type="component" value="Unassembled WGS sequence"/>
</dbReference>
<protein>
    <submittedName>
        <fullName evidence="1">Uncharacterized protein</fullName>
    </submittedName>
</protein>
<evidence type="ECO:0000313" key="1">
    <source>
        <dbReference type="EMBL" id="KMU80308.1"/>
    </source>
</evidence>
<dbReference type="AlphaFoldDB" id="A0A0J8R952"/>
<name>A0A0J8R952_COCIT</name>
<dbReference type="EMBL" id="DS268124">
    <property type="protein sequence ID" value="KMU80308.1"/>
    <property type="molecule type" value="Genomic_DNA"/>
</dbReference>
<reference evidence="2" key="1">
    <citation type="journal article" date="2010" name="Genome Res.">
        <title>Population genomic sequencing of Coccidioides fungi reveals recent hybridization and transposon control.</title>
        <authorList>
            <person name="Neafsey D.E."/>
            <person name="Barker B.M."/>
            <person name="Sharpton T.J."/>
            <person name="Stajich J.E."/>
            <person name="Park D.J."/>
            <person name="Whiston E."/>
            <person name="Hung C.-Y."/>
            <person name="McMahan C."/>
            <person name="White J."/>
            <person name="Sykes S."/>
            <person name="Heiman D."/>
            <person name="Young S."/>
            <person name="Zeng Q."/>
            <person name="Abouelleil A."/>
            <person name="Aftuck L."/>
            <person name="Bessette D."/>
            <person name="Brown A."/>
            <person name="FitzGerald M."/>
            <person name="Lui A."/>
            <person name="Macdonald J.P."/>
            <person name="Priest M."/>
            <person name="Orbach M.J."/>
            <person name="Galgiani J.N."/>
            <person name="Kirkland T.N."/>
            <person name="Cole G.T."/>
            <person name="Birren B.W."/>
            <person name="Henn M.R."/>
            <person name="Taylor J.W."/>
            <person name="Rounsley S.D."/>
        </authorList>
    </citation>
    <scope>NUCLEOTIDE SEQUENCE [LARGE SCALE GENOMIC DNA]</scope>
    <source>
        <strain evidence="2">RMSCC 3703</strain>
    </source>
</reference>
<proteinExistence type="predicted"/>
<gene>
    <name evidence="1" type="ORF">CISG_02160</name>
</gene>
<evidence type="ECO:0000313" key="2">
    <source>
        <dbReference type="Proteomes" id="UP000054559"/>
    </source>
</evidence>